<sequence>MAEPSYPSSSGDGGEVALAPSFGSSPSRKELLSMVKKHSHLIGWTVVDAEDDASDVGMDDKFWHDMLDLFFVRGRVSKRREDDDLVFFVNNMKLHRSGFIDNMEDPPPFFVRRWAPMLERVITINSAEVDWERSFYLNLIAHTSYTVSVAICRLYHLRERSSDVTTPDLFIR</sequence>
<evidence type="ECO:0000313" key="3">
    <source>
        <dbReference type="Proteomes" id="UP000729402"/>
    </source>
</evidence>
<dbReference type="PANTHER" id="PTHR21477">
    <property type="entry name" value="ZGC:172139"/>
    <property type="match status" value="1"/>
</dbReference>
<dbReference type="Pfam" id="PF09741">
    <property type="entry name" value="DUF2045"/>
    <property type="match status" value="1"/>
</dbReference>
<proteinExistence type="predicted"/>
<dbReference type="AlphaFoldDB" id="A0A8J5WUD1"/>
<evidence type="ECO:0000313" key="2">
    <source>
        <dbReference type="EMBL" id="KAG8095571.1"/>
    </source>
</evidence>
<reference evidence="2" key="1">
    <citation type="journal article" date="2021" name="bioRxiv">
        <title>Whole Genome Assembly and Annotation of Northern Wild Rice, Zizania palustris L., Supports a Whole Genome Duplication in the Zizania Genus.</title>
        <authorList>
            <person name="Haas M."/>
            <person name="Kono T."/>
            <person name="Macchietto M."/>
            <person name="Millas R."/>
            <person name="McGilp L."/>
            <person name="Shao M."/>
            <person name="Duquette J."/>
            <person name="Hirsch C.N."/>
            <person name="Kimball J."/>
        </authorList>
    </citation>
    <scope>NUCLEOTIDE SEQUENCE</scope>
    <source>
        <tissue evidence="2">Fresh leaf tissue</tissue>
    </source>
</reference>
<gene>
    <name evidence="2" type="ORF">GUJ93_ZPchr0012g19210</name>
</gene>
<accession>A0A8J5WUD1</accession>
<evidence type="ECO:0000256" key="1">
    <source>
        <dbReference type="SAM" id="MobiDB-lite"/>
    </source>
</evidence>
<protein>
    <submittedName>
        <fullName evidence="2">Uncharacterized protein</fullName>
    </submittedName>
</protein>
<dbReference type="OrthoDB" id="1906921at2759"/>
<keyword evidence="3" id="KW-1185">Reference proteome</keyword>
<name>A0A8J5WUD1_ZIZPA</name>
<dbReference type="Proteomes" id="UP000729402">
    <property type="component" value="Unassembled WGS sequence"/>
</dbReference>
<feature type="region of interest" description="Disordered" evidence="1">
    <location>
        <begin position="1"/>
        <end position="20"/>
    </location>
</feature>
<dbReference type="InterPro" id="IPR019141">
    <property type="entry name" value="DUF2045"/>
</dbReference>
<organism evidence="2 3">
    <name type="scientific">Zizania palustris</name>
    <name type="common">Northern wild rice</name>
    <dbReference type="NCBI Taxonomy" id="103762"/>
    <lineage>
        <taxon>Eukaryota</taxon>
        <taxon>Viridiplantae</taxon>
        <taxon>Streptophyta</taxon>
        <taxon>Embryophyta</taxon>
        <taxon>Tracheophyta</taxon>
        <taxon>Spermatophyta</taxon>
        <taxon>Magnoliopsida</taxon>
        <taxon>Liliopsida</taxon>
        <taxon>Poales</taxon>
        <taxon>Poaceae</taxon>
        <taxon>BOP clade</taxon>
        <taxon>Oryzoideae</taxon>
        <taxon>Oryzeae</taxon>
        <taxon>Zizaniinae</taxon>
        <taxon>Zizania</taxon>
    </lineage>
</organism>
<dbReference type="PANTHER" id="PTHR21477:SF13">
    <property type="entry name" value="KIAA0930"/>
    <property type="match status" value="1"/>
</dbReference>
<dbReference type="EMBL" id="JAAALK010000080">
    <property type="protein sequence ID" value="KAG8095571.1"/>
    <property type="molecule type" value="Genomic_DNA"/>
</dbReference>
<comment type="caution">
    <text evidence="2">The sequence shown here is derived from an EMBL/GenBank/DDBJ whole genome shotgun (WGS) entry which is preliminary data.</text>
</comment>
<reference evidence="2" key="2">
    <citation type="submission" date="2021-02" db="EMBL/GenBank/DDBJ databases">
        <authorList>
            <person name="Kimball J.A."/>
            <person name="Haas M.W."/>
            <person name="Macchietto M."/>
            <person name="Kono T."/>
            <person name="Duquette J."/>
            <person name="Shao M."/>
        </authorList>
    </citation>
    <scope>NUCLEOTIDE SEQUENCE</scope>
    <source>
        <tissue evidence="2">Fresh leaf tissue</tissue>
    </source>
</reference>
<feature type="compositionally biased region" description="Polar residues" evidence="1">
    <location>
        <begin position="1"/>
        <end position="10"/>
    </location>
</feature>